<proteinExistence type="predicted"/>
<organism evidence="1 2">
    <name type="scientific">Pararhodobacter marinus</name>
    <dbReference type="NCBI Taxonomy" id="2184063"/>
    <lineage>
        <taxon>Bacteria</taxon>
        <taxon>Pseudomonadati</taxon>
        <taxon>Pseudomonadota</taxon>
        <taxon>Alphaproteobacteria</taxon>
        <taxon>Rhodobacterales</taxon>
        <taxon>Paracoccaceae</taxon>
        <taxon>Pararhodobacter</taxon>
    </lineage>
</organism>
<dbReference type="EMBL" id="QEYD01000006">
    <property type="protein sequence ID" value="PWE28583.1"/>
    <property type="molecule type" value="Genomic_DNA"/>
</dbReference>
<reference evidence="1 2" key="1">
    <citation type="submission" date="2018-05" db="EMBL/GenBank/DDBJ databases">
        <title>Pararhodobacter marina sp. nov., isolated from deep-sea water of the Indian Ocean.</title>
        <authorList>
            <person name="Lai Q.Sr."/>
            <person name="Liu X."/>
            <person name="Shao Z."/>
        </authorList>
    </citation>
    <scope>NUCLEOTIDE SEQUENCE [LARGE SCALE GENOMIC DNA]</scope>
    <source>
        <strain evidence="1 2">CIC4N-9</strain>
    </source>
</reference>
<dbReference type="SUPFAM" id="SSF53474">
    <property type="entry name" value="alpha/beta-Hydrolases"/>
    <property type="match status" value="1"/>
</dbReference>
<gene>
    <name evidence="1" type="ORF">C4N9_11390</name>
</gene>
<accession>A0A2U2C9P7</accession>
<dbReference type="AlphaFoldDB" id="A0A2U2C9P7"/>
<dbReference type="InterPro" id="IPR029058">
    <property type="entry name" value="AB_hydrolase_fold"/>
</dbReference>
<evidence type="ECO:0008006" key="3">
    <source>
        <dbReference type="Google" id="ProtNLM"/>
    </source>
</evidence>
<protein>
    <recommendedName>
        <fullName evidence="3">Alpha/beta hydrolase</fullName>
    </recommendedName>
</protein>
<dbReference type="GeneID" id="94365495"/>
<comment type="caution">
    <text evidence="1">The sequence shown here is derived from an EMBL/GenBank/DDBJ whole genome shotgun (WGS) entry which is preliminary data.</text>
</comment>
<sequence length="276" mass="30523">MTRRTIYDSEDIRITQDVLEGASSVIVFFSSFKEADWQAVAGREDTIRFRGHSGVFVTAKSNHWWQVPDLAQMCACIRAATRGYSQRIAYGSSKGAFGALLLSSDIDATRVIAVAPQTAISDPALPILPVWREAIAQRPILRDNVAESLKLVPELMYDPHKDTDKPHIDALKARVEVTELRFPFGGHKLLRTFKEAGILGNVMGRVFDAPASEAELHAIFDPAKRRSASYLHNHGSRLAEAGDFERARSEARALETVDPVRADNLKAIIDDLQAAD</sequence>
<name>A0A2U2C9P7_9RHOB</name>
<evidence type="ECO:0000313" key="2">
    <source>
        <dbReference type="Proteomes" id="UP000244940"/>
    </source>
</evidence>
<dbReference type="Proteomes" id="UP000244940">
    <property type="component" value="Unassembled WGS sequence"/>
</dbReference>
<dbReference type="OrthoDB" id="1997677at2"/>
<dbReference type="RefSeq" id="WP_109533444.1">
    <property type="nucleotide sequence ID" value="NZ_QEYD01000006.1"/>
</dbReference>
<evidence type="ECO:0000313" key="1">
    <source>
        <dbReference type="EMBL" id="PWE28583.1"/>
    </source>
</evidence>
<keyword evidence="2" id="KW-1185">Reference proteome</keyword>